<dbReference type="STRING" id="1121959.SAMN02746009_04181"/>
<dbReference type="Proteomes" id="UP000183947">
    <property type="component" value="Unassembled WGS sequence"/>
</dbReference>
<evidence type="ECO:0000313" key="3">
    <source>
        <dbReference type="Proteomes" id="UP000183947"/>
    </source>
</evidence>
<evidence type="ECO:0000256" key="1">
    <source>
        <dbReference type="SAM" id="MobiDB-lite"/>
    </source>
</evidence>
<feature type="region of interest" description="Disordered" evidence="1">
    <location>
        <begin position="64"/>
        <end position="85"/>
    </location>
</feature>
<proteinExistence type="predicted"/>
<sequence length="186" mass="20433">MGRKSGRHESLPGLVRKVFGLDQATLGTYLRLSRVEMGHYESGRRELPEPLLTRLLPLILAAQAAKTEPRPPTEPPPTLAPPDPEPLRARVDYCQHRARLLRASLTKLTARQQAATRLQQALPALLAAAPDEAARRWLLRRQEQATADLDALEAARYHELRARLLGLEAEAAALVAALGEEGPVEG</sequence>
<dbReference type="AlphaFoldDB" id="A0A1M7H920"/>
<reference evidence="3" key="1">
    <citation type="submission" date="2016-11" db="EMBL/GenBank/DDBJ databases">
        <authorList>
            <person name="Varghese N."/>
            <person name="Submissions S."/>
        </authorList>
    </citation>
    <scope>NUCLEOTIDE SEQUENCE [LARGE SCALE GENOMIC DNA]</scope>
    <source>
        <strain evidence="3">DSM 18569</strain>
    </source>
</reference>
<evidence type="ECO:0000313" key="2">
    <source>
        <dbReference type="EMBL" id="SHM24908.1"/>
    </source>
</evidence>
<organism evidence="2 3">
    <name type="scientific">Hymenobacter psychrotolerans DSM 18569</name>
    <dbReference type="NCBI Taxonomy" id="1121959"/>
    <lineage>
        <taxon>Bacteria</taxon>
        <taxon>Pseudomonadati</taxon>
        <taxon>Bacteroidota</taxon>
        <taxon>Cytophagia</taxon>
        <taxon>Cytophagales</taxon>
        <taxon>Hymenobacteraceae</taxon>
        <taxon>Hymenobacter</taxon>
    </lineage>
</organism>
<name>A0A1M7H920_9BACT</name>
<protein>
    <submittedName>
        <fullName evidence="2">Uncharacterized protein</fullName>
    </submittedName>
</protein>
<dbReference type="RefSeq" id="WP_139252473.1">
    <property type="nucleotide sequence ID" value="NZ_FRAS01000045.1"/>
</dbReference>
<keyword evidence="3" id="KW-1185">Reference proteome</keyword>
<dbReference type="EMBL" id="FRAS01000045">
    <property type="protein sequence ID" value="SHM24908.1"/>
    <property type="molecule type" value="Genomic_DNA"/>
</dbReference>
<accession>A0A1M7H920</accession>
<gene>
    <name evidence="2" type="ORF">SAMN02746009_04181</name>
</gene>
<feature type="compositionally biased region" description="Pro residues" evidence="1">
    <location>
        <begin position="70"/>
        <end position="84"/>
    </location>
</feature>